<protein>
    <submittedName>
        <fullName evidence="2">Uncharacterized protein</fullName>
    </submittedName>
</protein>
<proteinExistence type="predicted"/>
<comment type="caution">
    <text evidence="2">The sequence shown here is derived from an EMBL/GenBank/DDBJ whole genome shotgun (WGS) entry which is preliminary data.</text>
</comment>
<organism evidence="2 3">
    <name type="scientific">Diaporthe helianthi</name>
    <dbReference type="NCBI Taxonomy" id="158607"/>
    <lineage>
        <taxon>Eukaryota</taxon>
        <taxon>Fungi</taxon>
        <taxon>Dikarya</taxon>
        <taxon>Ascomycota</taxon>
        <taxon>Pezizomycotina</taxon>
        <taxon>Sordariomycetes</taxon>
        <taxon>Sordariomycetidae</taxon>
        <taxon>Diaporthales</taxon>
        <taxon>Diaporthaceae</taxon>
        <taxon>Diaporthe</taxon>
    </lineage>
</organism>
<accession>A0A2P5HNA6</accession>
<dbReference type="STRING" id="158607.A0A2P5HNA6"/>
<dbReference type="AlphaFoldDB" id="A0A2P5HNA6"/>
<keyword evidence="3" id="KW-1185">Reference proteome</keyword>
<dbReference type="EMBL" id="MAVT02001189">
    <property type="protein sequence ID" value="POS71711.1"/>
    <property type="molecule type" value="Genomic_DNA"/>
</dbReference>
<gene>
    <name evidence="2" type="ORF">DHEL01_v209896</name>
</gene>
<feature type="compositionally biased region" description="Basic and acidic residues" evidence="1">
    <location>
        <begin position="116"/>
        <end position="125"/>
    </location>
</feature>
<feature type="region of interest" description="Disordered" evidence="1">
    <location>
        <begin position="67"/>
        <end position="135"/>
    </location>
</feature>
<evidence type="ECO:0000313" key="3">
    <source>
        <dbReference type="Proteomes" id="UP000094444"/>
    </source>
</evidence>
<sequence>MAGTARNDTAQHYGLTPREVELIIKAMITVLESGGKPDFEKLAQMTHYNTPEIARNNWKFVKTKLMKAAGSRSEAKGNENTAGETPGKKRGKRQAVDASAVPDAKRSYVRKSGNGGEEKASHVKAEEDESLEGEA</sequence>
<dbReference type="OrthoDB" id="5241348at2759"/>
<dbReference type="InParanoid" id="A0A2P5HNA6"/>
<name>A0A2P5HNA6_DIAHE</name>
<evidence type="ECO:0000256" key="1">
    <source>
        <dbReference type="SAM" id="MobiDB-lite"/>
    </source>
</evidence>
<reference evidence="2" key="1">
    <citation type="submission" date="2017-09" db="EMBL/GenBank/DDBJ databases">
        <title>Polyketide synthases of a Diaporthe helianthi virulent isolate.</title>
        <authorList>
            <person name="Baroncelli R."/>
        </authorList>
    </citation>
    <scope>NUCLEOTIDE SEQUENCE [LARGE SCALE GENOMIC DNA]</scope>
    <source>
        <strain evidence="2">7/96</strain>
    </source>
</reference>
<evidence type="ECO:0000313" key="2">
    <source>
        <dbReference type="EMBL" id="POS71711.1"/>
    </source>
</evidence>
<feature type="compositionally biased region" description="Acidic residues" evidence="1">
    <location>
        <begin position="126"/>
        <end position="135"/>
    </location>
</feature>
<dbReference type="Proteomes" id="UP000094444">
    <property type="component" value="Unassembled WGS sequence"/>
</dbReference>